<dbReference type="EMBL" id="FP929003">
    <property type="protein sequence ID" value="CBK43329.1"/>
    <property type="molecule type" value="Genomic_DNA"/>
</dbReference>
<evidence type="ECO:0000313" key="2">
    <source>
        <dbReference type="Proteomes" id="UP000001660"/>
    </source>
</evidence>
<dbReference type="KEGG" id="nde:NIDE3651"/>
<keyword evidence="2" id="KW-1185">Reference proteome</keyword>
<gene>
    <name evidence="1" type="ORF">NIDE3651</name>
</gene>
<organism evidence="1 2">
    <name type="scientific">Nitrospira defluvii</name>
    <dbReference type="NCBI Taxonomy" id="330214"/>
    <lineage>
        <taxon>Bacteria</taxon>
        <taxon>Pseudomonadati</taxon>
        <taxon>Nitrospirota</taxon>
        <taxon>Nitrospiria</taxon>
        <taxon>Nitrospirales</taxon>
        <taxon>Nitrospiraceae</taxon>
        <taxon>Nitrospira</taxon>
    </lineage>
</organism>
<proteinExistence type="predicted"/>
<name>D8P7I3_9BACT</name>
<dbReference type="Proteomes" id="UP000001660">
    <property type="component" value="Chromosome"/>
</dbReference>
<accession>D8P7I3</accession>
<protein>
    <submittedName>
        <fullName evidence="1">Uncharacterized protein</fullName>
    </submittedName>
</protein>
<evidence type="ECO:0000313" key="1">
    <source>
        <dbReference type="EMBL" id="CBK43329.1"/>
    </source>
</evidence>
<dbReference type="HOGENOM" id="CLU_1934214_0_0_0"/>
<dbReference type="AlphaFoldDB" id="D8P7I3"/>
<reference evidence="1 2" key="1">
    <citation type="journal article" date="2010" name="Proc. Natl. Acad. Sci. U.S.A.">
        <title>A Nitrospira metagenome illuminates the physiology and evolution of globally important nitrite-oxidizing bacteria.</title>
        <authorList>
            <person name="Lucker S."/>
            <person name="Wagner M."/>
            <person name="Maixner F."/>
            <person name="Pelletier E."/>
            <person name="Koch H."/>
            <person name="Vacherie B."/>
            <person name="Rattei T."/>
            <person name="Sinninghe Damste J."/>
            <person name="Spieck E."/>
            <person name="Le Paslier D."/>
            <person name="Daims H."/>
        </authorList>
    </citation>
    <scope>NUCLEOTIDE SEQUENCE [LARGE SCALE GENOMIC DNA]</scope>
</reference>
<dbReference type="OrthoDB" id="9792126at2"/>
<sequence>MTEVNSMYRAQTRSDDLKAQIQKLEGLAHHAAVNPTFDRFDAETQDILMKIYGPNHKYVESYKYATVGEAEALVNLPESAQEPQTRDIPKKGLQQRRQVLQSILTDLQGLEAQEAELLTGEDREDPPGPS</sequence>